<dbReference type="PROSITE" id="PS51029">
    <property type="entry name" value="MADF"/>
    <property type="match status" value="1"/>
</dbReference>
<keyword evidence="4" id="KW-1185">Reference proteome</keyword>
<feature type="domain" description="MADF" evidence="2">
    <location>
        <begin position="22"/>
        <end position="120"/>
    </location>
</feature>
<protein>
    <recommendedName>
        <fullName evidence="2">MADF domain-containing protein</fullName>
    </recommendedName>
</protein>
<reference evidence="3 4" key="1">
    <citation type="submission" date="2023-11" db="EMBL/GenBank/DDBJ databases">
        <title>Halocaridina rubra genome assembly.</title>
        <authorList>
            <person name="Smith C."/>
        </authorList>
    </citation>
    <scope>NUCLEOTIDE SEQUENCE [LARGE SCALE GENOMIC DNA]</scope>
    <source>
        <strain evidence="3">EP-1</strain>
        <tissue evidence="3">Whole</tissue>
    </source>
</reference>
<dbReference type="PANTHER" id="PTHR21505">
    <property type="entry name" value="MADF DOMAIN-CONTAINING PROTEIN-RELATED"/>
    <property type="match status" value="1"/>
</dbReference>
<evidence type="ECO:0000313" key="4">
    <source>
        <dbReference type="Proteomes" id="UP001381693"/>
    </source>
</evidence>
<gene>
    <name evidence="3" type="ORF">SK128_006510</name>
</gene>
<evidence type="ECO:0000313" key="3">
    <source>
        <dbReference type="EMBL" id="KAK7077230.1"/>
    </source>
</evidence>
<name>A0AAN9A9T1_HALRR</name>
<dbReference type="InterPro" id="IPR006578">
    <property type="entry name" value="MADF-dom"/>
</dbReference>
<sequence length="269" mass="30828">MSNPESCRDFPNICWSKPLTAKFIQLYRQNPCLWNVKLESYKNRDKRIKALKAIAAEMWEHGAPVTTDDIKKKIDTIRNQYRRETRKMKVSMRSEAGSEDVYIPKLWCFNDLTFLIDSDTVRPSVSNMDTHHNTEDVSTDISEVEYVEEDTASNVSLSSACPEETSQSTSSSLIDPLDISDHKKKKKKLSAPKEKRQLSMSPTQSLALTSTTNTSKEQYEDDCICFGKLVTMELRKMDEMQRHTAKKLISDIIFYGHMKSLTPLAKVDP</sequence>
<feature type="compositionally biased region" description="Low complexity" evidence="1">
    <location>
        <begin position="168"/>
        <end position="177"/>
    </location>
</feature>
<comment type="caution">
    <text evidence="3">The sequence shown here is derived from an EMBL/GenBank/DDBJ whole genome shotgun (WGS) entry which is preliminary data.</text>
</comment>
<dbReference type="SMART" id="SM00595">
    <property type="entry name" value="MADF"/>
    <property type="match status" value="1"/>
</dbReference>
<dbReference type="PANTHER" id="PTHR21505:SF8">
    <property type="entry name" value="DPT-YFP REPRESSOR BY OVEREXPRESSION, ISOFORM D-RELATED"/>
    <property type="match status" value="1"/>
</dbReference>
<feature type="region of interest" description="Disordered" evidence="1">
    <location>
        <begin position="152"/>
        <end position="213"/>
    </location>
</feature>
<dbReference type="EMBL" id="JAXCGZ010009452">
    <property type="protein sequence ID" value="KAK7077230.1"/>
    <property type="molecule type" value="Genomic_DNA"/>
</dbReference>
<proteinExistence type="predicted"/>
<feature type="compositionally biased region" description="Polar residues" evidence="1">
    <location>
        <begin position="152"/>
        <end position="167"/>
    </location>
</feature>
<organism evidence="3 4">
    <name type="scientific">Halocaridina rubra</name>
    <name type="common">Hawaiian red shrimp</name>
    <dbReference type="NCBI Taxonomy" id="373956"/>
    <lineage>
        <taxon>Eukaryota</taxon>
        <taxon>Metazoa</taxon>
        <taxon>Ecdysozoa</taxon>
        <taxon>Arthropoda</taxon>
        <taxon>Crustacea</taxon>
        <taxon>Multicrustacea</taxon>
        <taxon>Malacostraca</taxon>
        <taxon>Eumalacostraca</taxon>
        <taxon>Eucarida</taxon>
        <taxon>Decapoda</taxon>
        <taxon>Pleocyemata</taxon>
        <taxon>Caridea</taxon>
        <taxon>Atyoidea</taxon>
        <taxon>Atyidae</taxon>
        <taxon>Halocaridina</taxon>
    </lineage>
</organism>
<dbReference type="Proteomes" id="UP001381693">
    <property type="component" value="Unassembled WGS sequence"/>
</dbReference>
<feature type="compositionally biased region" description="Polar residues" evidence="1">
    <location>
        <begin position="198"/>
        <end position="213"/>
    </location>
</feature>
<dbReference type="AlphaFoldDB" id="A0AAN9A9T1"/>
<accession>A0AAN9A9T1</accession>
<evidence type="ECO:0000256" key="1">
    <source>
        <dbReference type="SAM" id="MobiDB-lite"/>
    </source>
</evidence>
<evidence type="ECO:0000259" key="2">
    <source>
        <dbReference type="PROSITE" id="PS51029"/>
    </source>
</evidence>
<dbReference type="Pfam" id="PF10545">
    <property type="entry name" value="MADF_DNA_bdg"/>
    <property type="match status" value="1"/>
</dbReference>